<dbReference type="AlphaFoldDB" id="A0A7W8MTT4"/>
<accession>A0A7W8MTT4</accession>
<keyword evidence="2" id="KW-0175">Coiled coil</keyword>
<dbReference type="Pfam" id="PF05949">
    <property type="entry name" value="DUF881"/>
    <property type="match status" value="1"/>
</dbReference>
<keyword evidence="4" id="KW-1185">Reference proteome</keyword>
<reference evidence="3 4" key="1">
    <citation type="submission" date="2020-08" db="EMBL/GenBank/DDBJ databases">
        <title>Genomic Encyclopedia of Type Strains, Phase IV (KMG-IV): sequencing the most valuable type-strain genomes for metagenomic binning, comparative biology and taxonomic classification.</title>
        <authorList>
            <person name="Goeker M."/>
        </authorList>
    </citation>
    <scope>NUCLEOTIDE SEQUENCE [LARGE SCALE GENOMIC DNA]</scope>
    <source>
        <strain evidence="3 4">DSM 16325</strain>
    </source>
</reference>
<dbReference type="PANTHER" id="PTHR37313">
    <property type="entry name" value="UPF0749 PROTEIN RV1825"/>
    <property type="match status" value="1"/>
</dbReference>
<dbReference type="InterPro" id="IPR010273">
    <property type="entry name" value="DUF881"/>
</dbReference>
<comment type="caution">
    <text evidence="3">The sequence shown here is derived from an EMBL/GenBank/DDBJ whole genome shotgun (WGS) entry which is preliminary data.</text>
</comment>
<protein>
    <submittedName>
        <fullName evidence="3">Uncharacterized protein YlxW (UPF0749 family)</fullName>
    </submittedName>
</protein>
<evidence type="ECO:0000313" key="3">
    <source>
        <dbReference type="EMBL" id="MBB5323772.1"/>
    </source>
</evidence>
<dbReference type="EMBL" id="JACHEP010000002">
    <property type="protein sequence ID" value="MBB5323772.1"/>
    <property type="molecule type" value="Genomic_DNA"/>
</dbReference>
<comment type="similarity">
    <text evidence="1">Belongs to the UPF0749 family.</text>
</comment>
<feature type="coiled-coil region" evidence="2">
    <location>
        <begin position="45"/>
        <end position="94"/>
    </location>
</feature>
<evidence type="ECO:0000256" key="2">
    <source>
        <dbReference type="SAM" id="Coils"/>
    </source>
</evidence>
<gene>
    <name evidence="3" type="ORF">HNQ34_000864</name>
</gene>
<organism evidence="3 4">
    <name type="scientific">Anoxybacteroides tepidamans</name>
    <dbReference type="NCBI Taxonomy" id="265948"/>
    <lineage>
        <taxon>Bacteria</taxon>
        <taxon>Bacillati</taxon>
        <taxon>Bacillota</taxon>
        <taxon>Bacilli</taxon>
        <taxon>Bacillales</taxon>
        <taxon>Anoxybacillaceae</taxon>
        <taxon>Anoxybacteroides</taxon>
    </lineage>
</organism>
<dbReference type="PANTHER" id="PTHR37313:SF2">
    <property type="entry name" value="UPF0749 PROTEIN YLXX"/>
    <property type="match status" value="1"/>
</dbReference>
<name>A0A7W8MTT4_9BACL</name>
<evidence type="ECO:0000313" key="4">
    <source>
        <dbReference type="Proteomes" id="UP000520011"/>
    </source>
</evidence>
<sequence length="242" mass="27931">MIALKRKTILHFTLIAAIIGFMLAVQFQTTKRPIVRDTRDIWELRQDLKQEQELEQQLLLEIRRNDEKIQNYEQNHLADQQTALQETVDELKKEAGLTEIRGAGLILTIAPFYPENYVGPIAYTVSPELLKRFINELNMYDAKEIAIANERITNTTAIRDVNGVTQVGNAKISSLPIQVKVISDDVTTLYNRLKVSTIYDDFVIENLQLTVSEPMSAIVIPKYYREWQIRYMEAVKAEKEES</sequence>
<dbReference type="Proteomes" id="UP000520011">
    <property type="component" value="Unassembled WGS sequence"/>
</dbReference>
<proteinExistence type="inferred from homology"/>
<dbReference type="Gene3D" id="3.30.70.1880">
    <property type="entry name" value="Protein of unknown function DUF881"/>
    <property type="match status" value="1"/>
</dbReference>
<evidence type="ECO:0000256" key="1">
    <source>
        <dbReference type="ARBA" id="ARBA00009108"/>
    </source>
</evidence>